<evidence type="ECO:0000256" key="12">
    <source>
        <dbReference type="SAM" id="Phobius"/>
    </source>
</evidence>
<dbReference type="InterPro" id="IPR004878">
    <property type="entry name" value="Otopetrin"/>
</dbReference>
<comment type="subcellular location">
    <subcellularLocation>
        <location evidence="1">Cell membrane</location>
        <topology evidence="1">Multi-pass membrane protein</topology>
    </subcellularLocation>
</comment>
<evidence type="ECO:0000313" key="14">
    <source>
        <dbReference type="Proteomes" id="UP001066276"/>
    </source>
</evidence>
<dbReference type="AlphaFoldDB" id="A0AAV7PP13"/>
<keyword evidence="6" id="KW-0375">Hydrogen ion transport</keyword>
<dbReference type="EMBL" id="JANPWB010000011">
    <property type="protein sequence ID" value="KAJ1129983.1"/>
    <property type="molecule type" value="Genomic_DNA"/>
</dbReference>
<reference evidence="13" key="1">
    <citation type="journal article" date="2022" name="bioRxiv">
        <title>Sequencing and chromosome-scale assembly of the giantPleurodeles waltlgenome.</title>
        <authorList>
            <person name="Brown T."/>
            <person name="Elewa A."/>
            <person name="Iarovenko S."/>
            <person name="Subramanian E."/>
            <person name="Araus A.J."/>
            <person name="Petzold A."/>
            <person name="Susuki M."/>
            <person name="Suzuki K.-i.T."/>
            <person name="Hayashi T."/>
            <person name="Toyoda A."/>
            <person name="Oliveira C."/>
            <person name="Osipova E."/>
            <person name="Leigh N.D."/>
            <person name="Simon A."/>
            <person name="Yun M.H."/>
        </authorList>
    </citation>
    <scope>NUCLEOTIDE SEQUENCE</scope>
    <source>
        <strain evidence="13">20211129_DDA</strain>
        <tissue evidence="13">Liver</tissue>
    </source>
</reference>
<comment type="similarity">
    <text evidence="2">Belongs to the otopetrin family.</text>
</comment>
<gene>
    <name evidence="13" type="ORF">NDU88_008342</name>
</gene>
<dbReference type="Proteomes" id="UP001066276">
    <property type="component" value="Chromosome 7"/>
</dbReference>
<organism evidence="13 14">
    <name type="scientific">Pleurodeles waltl</name>
    <name type="common">Iberian ribbed newt</name>
    <dbReference type="NCBI Taxonomy" id="8319"/>
    <lineage>
        <taxon>Eukaryota</taxon>
        <taxon>Metazoa</taxon>
        <taxon>Chordata</taxon>
        <taxon>Craniata</taxon>
        <taxon>Vertebrata</taxon>
        <taxon>Euteleostomi</taxon>
        <taxon>Amphibia</taxon>
        <taxon>Batrachia</taxon>
        <taxon>Caudata</taxon>
        <taxon>Salamandroidea</taxon>
        <taxon>Salamandridae</taxon>
        <taxon>Pleurodelinae</taxon>
        <taxon>Pleurodeles</taxon>
    </lineage>
</organism>
<evidence type="ECO:0000256" key="4">
    <source>
        <dbReference type="ARBA" id="ARBA00022475"/>
    </source>
</evidence>
<feature type="transmembrane region" description="Helical" evidence="12">
    <location>
        <begin position="623"/>
        <end position="642"/>
    </location>
</feature>
<evidence type="ECO:0008006" key="15">
    <source>
        <dbReference type="Google" id="ProtNLM"/>
    </source>
</evidence>
<feature type="region of interest" description="Disordered" evidence="11">
    <location>
        <begin position="583"/>
        <end position="609"/>
    </location>
</feature>
<keyword evidence="10" id="KW-0407">Ion channel</keyword>
<name>A0AAV7PP13_PLEWA</name>
<evidence type="ECO:0000256" key="9">
    <source>
        <dbReference type="ARBA" id="ARBA00023136"/>
    </source>
</evidence>
<evidence type="ECO:0000313" key="13">
    <source>
        <dbReference type="EMBL" id="KAJ1129983.1"/>
    </source>
</evidence>
<keyword evidence="8" id="KW-0406">Ion transport</keyword>
<protein>
    <recommendedName>
        <fullName evidence="15">Otopetrin-2</fullName>
    </recommendedName>
</protein>
<feature type="transmembrane region" description="Helical" evidence="12">
    <location>
        <begin position="139"/>
        <end position="166"/>
    </location>
</feature>
<dbReference type="Pfam" id="PF03189">
    <property type="entry name" value="Otopetrin"/>
    <property type="match status" value="2"/>
</dbReference>
<feature type="region of interest" description="Disordered" evidence="11">
    <location>
        <begin position="67"/>
        <end position="86"/>
    </location>
</feature>
<feature type="transmembrane region" description="Helical" evidence="12">
    <location>
        <begin position="408"/>
        <end position="433"/>
    </location>
</feature>
<feature type="transmembrane region" description="Helical" evidence="12">
    <location>
        <begin position="492"/>
        <end position="513"/>
    </location>
</feature>
<feature type="compositionally biased region" description="Polar residues" evidence="11">
    <location>
        <begin position="596"/>
        <end position="609"/>
    </location>
</feature>
<evidence type="ECO:0000256" key="6">
    <source>
        <dbReference type="ARBA" id="ARBA00022781"/>
    </source>
</evidence>
<keyword evidence="14" id="KW-1185">Reference proteome</keyword>
<keyword evidence="3" id="KW-0813">Transport</keyword>
<evidence type="ECO:0000256" key="7">
    <source>
        <dbReference type="ARBA" id="ARBA00022989"/>
    </source>
</evidence>
<evidence type="ECO:0000256" key="8">
    <source>
        <dbReference type="ARBA" id="ARBA00023065"/>
    </source>
</evidence>
<evidence type="ECO:0000256" key="3">
    <source>
        <dbReference type="ARBA" id="ARBA00022448"/>
    </source>
</evidence>
<evidence type="ECO:0000256" key="1">
    <source>
        <dbReference type="ARBA" id="ARBA00004651"/>
    </source>
</evidence>
<evidence type="ECO:0000256" key="11">
    <source>
        <dbReference type="SAM" id="MobiDB-lite"/>
    </source>
</evidence>
<feature type="region of interest" description="Disordered" evidence="11">
    <location>
        <begin position="102"/>
        <end position="128"/>
    </location>
</feature>
<feature type="transmembrane region" description="Helical" evidence="12">
    <location>
        <begin position="445"/>
        <end position="471"/>
    </location>
</feature>
<evidence type="ECO:0000256" key="5">
    <source>
        <dbReference type="ARBA" id="ARBA00022692"/>
    </source>
</evidence>
<sequence>MEPRAPHGLQTFPRGPVTCSAASIRLQRYIPKSSGSRRIGGQCLSATSGKGQTPPESLCGEVSAVFNRGGQPRGTPEEASLSCSQEPSHLPELTVHTMEPEADVTPHVPSTGSISVEKKAGSPPSRSSLSIIQKKGGRLLSVLVAINMLLIGCALVSSGGLSHVAIRENEVLFLLTSLMLLAIICMLLLLYYTFKNQAEVLYKDSHAGPIWLRGGLIFFGVFILLQDVFKIGYSLPLYLCESPIKIIYPVMQAAFVIIQTYFLWVSCKKCIQFHTNLVRYSLMLILVTNLIVWMAAVTDESNHHSEEEEEHRFHQALLHKQQNRSMEDNHTSDNHRGALPLRGAMPESKICYCNSSLCHIFENGYYYMYPFNIEYSLFASTLTYIMWRNVGRLVDDNIQHKRPFRLCFCMPTYFVGIICGLAVLLFGLVTLIFFKVNKEDDDPKILIMLYIFSICSLGVMSLLALVGSVIYRFDTREMVNHKNPSRTLDVTLLLGAALGQYCISYYSIVAIIADHAEELMAILNLLYSLTVIFQHTFQNVFIIEGLHRQPYDDTELQDDKNPPDLFYANSHIVSHLPDGDSSPLPAHTAQGKESSETSPPRTPTNEMCSSVPSKNKIHWQRRILREILLFLLLCNFIFWILPAFGARPQLKNNLEERFYGRYMWDIIVNVCLPFGIFYRLHSVASLLEVYIKT</sequence>
<dbReference type="PANTHER" id="PTHR21522">
    <property type="entry name" value="PROTON CHANNEL OTOP"/>
    <property type="match status" value="1"/>
</dbReference>
<keyword evidence="7 12" id="KW-1133">Transmembrane helix</keyword>
<feature type="transmembrane region" description="Helical" evidence="12">
    <location>
        <begin position="366"/>
        <end position="387"/>
    </location>
</feature>
<feature type="transmembrane region" description="Helical" evidence="12">
    <location>
        <begin position="662"/>
        <end position="680"/>
    </location>
</feature>
<dbReference type="GO" id="GO:0005886">
    <property type="term" value="C:plasma membrane"/>
    <property type="evidence" value="ECO:0007669"/>
    <property type="project" value="UniProtKB-SubCell"/>
</dbReference>
<dbReference type="PANTHER" id="PTHR21522:SF65">
    <property type="entry name" value="PROTON CHANNEL OTOP2"/>
    <property type="match status" value="1"/>
</dbReference>
<dbReference type="GO" id="GO:0015252">
    <property type="term" value="F:proton channel activity"/>
    <property type="evidence" value="ECO:0007669"/>
    <property type="project" value="InterPro"/>
</dbReference>
<evidence type="ECO:0000256" key="2">
    <source>
        <dbReference type="ARBA" id="ARBA00006513"/>
    </source>
</evidence>
<comment type="caution">
    <text evidence="13">The sequence shown here is derived from an EMBL/GenBank/DDBJ whole genome shotgun (WGS) entry which is preliminary data.</text>
</comment>
<evidence type="ECO:0000256" key="10">
    <source>
        <dbReference type="ARBA" id="ARBA00023303"/>
    </source>
</evidence>
<proteinExistence type="inferred from homology"/>
<keyword evidence="9 12" id="KW-0472">Membrane</keyword>
<feature type="transmembrane region" description="Helical" evidence="12">
    <location>
        <begin position="519"/>
        <end position="537"/>
    </location>
</feature>
<keyword evidence="5 12" id="KW-0812">Transmembrane</keyword>
<keyword evidence="4" id="KW-1003">Cell membrane</keyword>
<feature type="transmembrane region" description="Helical" evidence="12">
    <location>
        <begin position="277"/>
        <end position="296"/>
    </location>
</feature>
<feature type="transmembrane region" description="Helical" evidence="12">
    <location>
        <begin position="206"/>
        <end position="226"/>
    </location>
</feature>
<feature type="transmembrane region" description="Helical" evidence="12">
    <location>
        <begin position="172"/>
        <end position="194"/>
    </location>
</feature>
<accession>A0AAV7PP13</accession>
<feature type="transmembrane region" description="Helical" evidence="12">
    <location>
        <begin position="246"/>
        <end position="265"/>
    </location>
</feature>